<dbReference type="RefSeq" id="WP_055059186.1">
    <property type="nucleotide sequence ID" value="NZ_CZBP01000001.1"/>
</dbReference>
<dbReference type="AlphaFoldDB" id="A0A174PLP6"/>
<dbReference type="EMBL" id="CZBP01000001">
    <property type="protein sequence ID" value="CUP60656.1"/>
    <property type="molecule type" value="Genomic_DNA"/>
</dbReference>
<evidence type="ECO:0000313" key="2">
    <source>
        <dbReference type="EMBL" id="CUP60656.1"/>
    </source>
</evidence>
<gene>
    <name evidence="2" type="ORF">ERS852569_00148</name>
</gene>
<evidence type="ECO:0008006" key="4">
    <source>
        <dbReference type="Google" id="ProtNLM"/>
    </source>
</evidence>
<proteinExistence type="predicted"/>
<keyword evidence="1" id="KW-0175">Coiled coil</keyword>
<protein>
    <recommendedName>
        <fullName evidence="4">Recombinase zinc beta ribbon domain-containing protein</fullName>
    </recommendedName>
</protein>
<organism evidence="2 3">
    <name type="scientific">Blautia obeum</name>
    <dbReference type="NCBI Taxonomy" id="40520"/>
    <lineage>
        <taxon>Bacteria</taxon>
        <taxon>Bacillati</taxon>
        <taxon>Bacillota</taxon>
        <taxon>Clostridia</taxon>
        <taxon>Lachnospirales</taxon>
        <taxon>Lachnospiraceae</taxon>
        <taxon>Blautia</taxon>
    </lineage>
</organism>
<evidence type="ECO:0000313" key="3">
    <source>
        <dbReference type="Proteomes" id="UP000095762"/>
    </source>
</evidence>
<dbReference type="Proteomes" id="UP000095762">
    <property type="component" value="Unassembled WGS sequence"/>
</dbReference>
<sequence>MIRNLWSITKICCGCHEEPIAMRLQNGPKSVFYACPEYDKKYHGEKGCPNRVSTEIVEQILDILGEKIEEAEQKGEEINLTNYRFTHKMVECVVLSHSPFSLKISLKNKRAFLH</sequence>
<reference evidence="2 3" key="1">
    <citation type="submission" date="2015-09" db="EMBL/GenBank/DDBJ databases">
        <authorList>
            <consortium name="Pathogen Informatics"/>
        </authorList>
    </citation>
    <scope>NUCLEOTIDE SEQUENCE [LARGE SCALE GENOMIC DNA]</scope>
    <source>
        <strain evidence="2 3">2789STDY5834957</strain>
    </source>
</reference>
<name>A0A174PLP6_9FIRM</name>
<accession>A0A174PLP6</accession>
<feature type="coiled-coil region" evidence="1">
    <location>
        <begin position="54"/>
        <end position="81"/>
    </location>
</feature>
<evidence type="ECO:0000256" key="1">
    <source>
        <dbReference type="SAM" id="Coils"/>
    </source>
</evidence>